<organism evidence="1 2">
    <name type="scientific">Smallanthus sonchifolius</name>
    <dbReference type="NCBI Taxonomy" id="185202"/>
    <lineage>
        <taxon>Eukaryota</taxon>
        <taxon>Viridiplantae</taxon>
        <taxon>Streptophyta</taxon>
        <taxon>Embryophyta</taxon>
        <taxon>Tracheophyta</taxon>
        <taxon>Spermatophyta</taxon>
        <taxon>Magnoliopsida</taxon>
        <taxon>eudicotyledons</taxon>
        <taxon>Gunneridae</taxon>
        <taxon>Pentapetalae</taxon>
        <taxon>asterids</taxon>
        <taxon>campanulids</taxon>
        <taxon>Asterales</taxon>
        <taxon>Asteraceae</taxon>
        <taxon>Asteroideae</taxon>
        <taxon>Heliantheae alliance</taxon>
        <taxon>Millerieae</taxon>
        <taxon>Smallanthus</taxon>
    </lineage>
</organism>
<sequence length="115" mass="12461">MKACISMGDVEFGLCTHCYSIKIGMERNVFVGSSILHMYSKYGGIKAAKQLFESLNEPDLGCWNAMAGGYAQCGFGFEAINTVSSMHSKGVLMDEFTLIHALHACSITCDLDFGS</sequence>
<comment type="caution">
    <text evidence="1">The sequence shown here is derived from an EMBL/GenBank/DDBJ whole genome shotgun (WGS) entry which is preliminary data.</text>
</comment>
<dbReference type="Proteomes" id="UP001056120">
    <property type="component" value="Linkage Group LG06"/>
</dbReference>
<evidence type="ECO:0000313" key="2">
    <source>
        <dbReference type="Proteomes" id="UP001056120"/>
    </source>
</evidence>
<protein>
    <submittedName>
        <fullName evidence="1">Uncharacterized protein</fullName>
    </submittedName>
</protein>
<proteinExistence type="predicted"/>
<dbReference type="EMBL" id="CM042023">
    <property type="protein sequence ID" value="KAI3812318.1"/>
    <property type="molecule type" value="Genomic_DNA"/>
</dbReference>
<reference evidence="2" key="1">
    <citation type="journal article" date="2022" name="Mol. Ecol. Resour.">
        <title>The genomes of chicory, endive, great burdock and yacon provide insights into Asteraceae palaeo-polyploidization history and plant inulin production.</title>
        <authorList>
            <person name="Fan W."/>
            <person name="Wang S."/>
            <person name="Wang H."/>
            <person name="Wang A."/>
            <person name="Jiang F."/>
            <person name="Liu H."/>
            <person name="Zhao H."/>
            <person name="Xu D."/>
            <person name="Zhang Y."/>
        </authorList>
    </citation>
    <scope>NUCLEOTIDE SEQUENCE [LARGE SCALE GENOMIC DNA]</scope>
    <source>
        <strain evidence="2">cv. Yunnan</strain>
    </source>
</reference>
<evidence type="ECO:0000313" key="1">
    <source>
        <dbReference type="EMBL" id="KAI3812318.1"/>
    </source>
</evidence>
<gene>
    <name evidence="1" type="ORF">L1987_17025</name>
</gene>
<name>A0ACB9IVQ9_9ASTR</name>
<accession>A0ACB9IVQ9</accession>
<keyword evidence="2" id="KW-1185">Reference proteome</keyword>
<reference evidence="1 2" key="2">
    <citation type="journal article" date="2022" name="Mol. Ecol. Resour.">
        <title>The genomes of chicory, endive, great burdock and yacon provide insights into Asteraceae paleo-polyploidization history and plant inulin production.</title>
        <authorList>
            <person name="Fan W."/>
            <person name="Wang S."/>
            <person name="Wang H."/>
            <person name="Wang A."/>
            <person name="Jiang F."/>
            <person name="Liu H."/>
            <person name="Zhao H."/>
            <person name="Xu D."/>
            <person name="Zhang Y."/>
        </authorList>
    </citation>
    <scope>NUCLEOTIDE SEQUENCE [LARGE SCALE GENOMIC DNA]</scope>
    <source>
        <strain evidence="2">cv. Yunnan</strain>
        <tissue evidence="1">Leaves</tissue>
    </source>
</reference>